<evidence type="ECO:0000313" key="3">
    <source>
        <dbReference type="Proteomes" id="UP000053586"/>
    </source>
</evidence>
<evidence type="ECO:0000256" key="1">
    <source>
        <dbReference type="SAM" id="Phobius"/>
    </source>
</evidence>
<comment type="caution">
    <text evidence="2">The sequence shown here is derived from an EMBL/GenBank/DDBJ whole genome shotgun (WGS) entry which is preliminary data.</text>
</comment>
<dbReference type="AlphaFoldDB" id="H5T8C6"/>
<feature type="transmembrane region" description="Helical" evidence="1">
    <location>
        <begin position="12"/>
        <end position="29"/>
    </location>
</feature>
<accession>H5T8C6</accession>
<evidence type="ECO:0000313" key="2">
    <source>
        <dbReference type="EMBL" id="GAB54567.1"/>
    </source>
</evidence>
<keyword evidence="3" id="KW-1185">Reference proteome</keyword>
<dbReference type="Proteomes" id="UP000053586">
    <property type="component" value="Unassembled WGS sequence"/>
</dbReference>
<keyword evidence="1" id="KW-1133">Transmembrane helix</keyword>
<gene>
    <name evidence="2" type="ORF">GPUN_0420</name>
</gene>
<reference evidence="2 3" key="2">
    <citation type="journal article" date="2017" name="Antonie Van Leeuwenhoek">
        <title>Rhizobium rhizosphaerae sp. nov., a novel species isolated from rice rhizosphere.</title>
        <authorList>
            <person name="Zhao J.J."/>
            <person name="Zhang J."/>
            <person name="Zhang R.J."/>
            <person name="Zhang C.W."/>
            <person name="Yin H.Q."/>
            <person name="Zhang X.X."/>
        </authorList>
    </citation>
    <scope>NUCLEOTIDE SEQUENCE [LARGE SCALE GENOMIC DNA]</scope>
    <source>
        <strain evidence="2 3">ACAM 611</strain>
    </source>
</reference>
<proteinExistence type="predicted"/>
<name>H5T8C6_9ALTE</name>
<dbReference type="EMBL" id="BAET01000006">
    <property type="protein sequence ID" value="GAB54567.1"/>
    <property type="molecule type" value="Genomic_DNA"/>
</dbReference>
<keyword evidence="1" id="KW-0472">Membrane</keyword>
<keyword evidence="1" id="KW-0812">Transmembrane</keyword>
<sequence length="39" mass="4346">MKNTLNNKIFRMLADLILVTTIVLLAVVWNSTSKSIIGN</sequence>
<organism evidence="2 3">
    <name type="scientific">Glaciecola punicea ACAM 611</name>
    <dbReference type="NCBI Taxonomy" id="1121923"/>
    <lineage>
        <taxon>Bacteria</taxon>
        <taxon>Pseudomonadati</taxon>
        <taxon>Pseudomonadota</taxon>
        <taxon>Gammaproteobacteria</taxon>
        <taxon>Alteromonadales</taxon>
        <taxon>Alteromonadaceae</taxon>
        <taxon>Glaciecola</taxon>
    </lineage>
</organism>
<protein>
    <submittedName>
        <fullName evidence="2">Uncharacterized protein</fullName>
    </submittedName>
</protein>
<reference evidence="2 3" key="1">
    <citation type="journal article" date="2012" name="J. Bacteriol.">
        <title>Genome sequence of proteorhodopsin-containing sea ice bacterium Glaciecola punicea ACAM 611T.</title>
        <authorList>
            <person name="Qin Q.-L."/>
            <person name="Xie B.-B."/>
            <person name="Shu Y.-L."/>
            <person name="Rong J.-C."/>
            <person name="Zhao D.-L."/>
            <person name="Zhang X.-Y."/>
            <person name="Chen X.-L."/>
            <person name="Zhou B.-C."/>
            <person name="Zhanga Y.-Z."/>
        </authorList>
    </citation>
    <scope>NUCLEOTIDE SEQUENCE [LARGE SCALE GENOMIC DNA]</scope>
    <source>
        <strain evidence="2 3">ACAM 611</strain>
    </source>
</reference>